<dbReference type="EMBL" id="WJQU01000001">
    <property type="protein sequence ID" value="KAJ6647808.1"/>
    <property type="molecule type" value="Genomic_DNA"/>
</dbReference>
<evidence type="ECO:0000313" key="1">
    <source>
        <dbReference type="EMBL" id="KAJ6647808.1"/>
    </source>
</evidence>
<dbReference type="AlphaFoldDB" id="A0A9Q0NCJ5"/>
<dbReference type="Proteomes" id="UP001151699">
    <property type="component" value="Chromosome A"/>
</dbReference>
<protein>
    <submittedName>
        <fullName evidence="1">Uncharacterized protein</fullName>
    </submittedName>
</protein>
<feature type="non-terminal residue" evidence="1">
    <location>
        <position position="1"/>
    </location>
</feature>
<gene>
    <name evidence="1" type="ORF">Bhyg_03031</name>
</gene>
<feature type="non-terminal residue" evidence="1">
    <location>
        <position position="107"/>
    </location>
</feature>
<organism evidence="1 2">
    <name type="scientific">Pseudolycoriella hygida</name>
    <dbReference type="NCBI Taxonomy" id="35572"/>
    <lineage>
        <taxon>Eukaryota</taxon>
        <taxon>Metazoa</taxon>
        <taxon>Ecdysozoa</taxon>
        <taxon>Arthropoda</taxon>
        <taxon>Hexapoda</taxon>
        <taxon>Insecta</taxon>
        <taxon>Pterygota</taxon>
        <taxon>Neoptera</taxon>
        <taxon>Endopterygota</taxon>
        <taxon>Diptera</taxon>
        <taxon>Nematocera</taxon>
        <taxon>Sciaroidea</taxon>
        <taxon>Sciaridae</taxon>
        <taxon>Pseudolycoriella</taxon>
    </lineage>
</organism>
<keyword evidence="2" id="KW-1185">Reference proteome</keyword>
<accession>A0A9Q0NCJ5</accession>
<evidence type="ECO:0000313" key="2">
    <source>
        <dbReference type="Proteomes" id="UP001151699"/>
    </source>
</evidence>
<name>A0A9Q0NCJ5_9DIPT</name>
<sequence length="107" mass="12491">VDNNKFFAQKGAGIDCDSFRSFIENTPQQNKIWATLMCSEWNCCSMELLFCSGSIWRTKLLQFHSNCFADSHCHLFNVLKILEHCQQRIFNEFFACSLCTLSRSNQY</sequence>
<reference evidence="1" key="1">
    <citation type="submission" date="2022-07" db="EMBL/GenBank/DDBJ databases">
        <authorList>
            <person name="Trinca V."/>
            <person name="Uliana J.V.C."/>
            <person name="Torres T.T."/>
            <person name="Ward R.J."/>
            <person name="Monesi N."/>
        </authorList>
    </citation>
    <scope>NUCLEOTIDE SEQUENCE</scope>
    <source>
        <strain evidence="1">HSMRA1968</strain>
        <tissue evidence="1">Whole embryos</tissue>
    </source>
</reference>
<comment type="caution">
    <text evidence="1">The sequence shown here is derived from an EMBL/GenBank/DDBJ whole genome shotgun (WGS) entry which is preliminary data.</text>
</comment>
<proteinExistence type="predicted"/>